<dbReference type="Proteomes" id="UP000794436">
    <property type="component" value="Unassembled WGS sequence"/>
</dbReference>
<dbReference type="InterPro" id="IPR050769">
    <property type="entry name" value="NAT_camello-type"/>
</dbReference>
<sequence length="133" mass="15346">MLILWRCIKDDLASIQGTYFESGGHFWIATVEEDDHDVIVGMVGLEGKPNQEGELRRMSIKADYRRFGVGRVLVKHLENWAKENGMKKVWLSTFAAMKQACKFYEGIGYSYWKSEGYSRDPSFGVVYFEKDLS</sequence>
<dbReference type="SUPFAM" id="SSF55729">
    <property type="entry name" value="Acyl-CoA N-acyltransferases (Nat)"/>
    <property type="match status" value="1"/>
</dbReference>
<dbReference type="GO" id="GO:0008080">
    <property type="term" value="F:N-acetyltransferase activity"/>
    <property type="evidence" value="ECO:0007669"/>
    <property type="project" value="InterPro"/>
</dbReference>
<dbReference type="EMBL" id="SPLM01000111">
    <property type="protein sequence ID" value="TMW58407.1"/>
    <property type="molecule type" value="Genomic_DNA"/>
</dbReference>
<dbReference type="CDD" id="cd04301">
    <property type="entry name" value="NAT_SF"/>
    <property type="match status" value="1"/>
</dbReference>
<feature type="domain" description="N-acetyltransferase" evidence="2">
    <location>
        <begin position="1"/>
        <end position="133"/>
    </location>
</feature>
<organism evidence="3 4">
    <name type="scientific">Pythium oligandrum</name>
    <name type="common">Mycoparasitic fungus</name>
    <dbReference type="NCBI Taxonomy" id="41045"/>
    <lineage>
        <taxon>Eukaryota</taxon>
        <taxon>Sar</taxon>
        <taxon>Stramenopiles</taxon>
        <taxon>Oomycota</taxon>
        <taxon>Peronosporomycetes</taxon>
        <taxon>Pythiales</taxon>
        <taxon>Pythiaceae</taxon>
        <taxon>Pythium</taxon>
    </lineage>
</organism>
<dbReference type="PROSITE" id="PS51186">
    <property type="entry name" value="GNAT"/>
    <property type="match status" value="1"/>
</dbReference>
<evidence type="ECO:0000313" key="4">
    <source>
        <dbReference type="Proteomes" id="UP000794436"/>
    </source>
</evidence>
<dbReference type="AlphaFoldDB" id="A0A8K1C9H3"/>
<dbReference type="PANTHER" id="PTHR13947:SF37">
    <property type="entry name" value="LD18367P"/>
    <property type="match status" value="1"/>
</dbReference>
<accession>A0A8K1C9H3</accession>
<dbReference type="Gene3D" id="3.40.630.30">
    <property type="match status" value="1"/>
</dbReference>
<dbReference type="InterPro" id="IPR016181">
    <property type="entry name" value="Acyl_CoA_acyltransferase"/>
</dbReference>
<gene>
    <name evidence="3" type="ORF">Poli38472_009966</name>
</gene>
<evidence type="ECO:0000259" key="2">
    <source>
        <dbReference type="PROSITE" id="PS51186"/>
    </source>
</evidence>
<evidence type="ECO:0000313" key="3">
    <source>
        <dbReference type="EMBL" id="TMW58407.1"/>
    </source>
</evidence>
<dbReference type="PANTHER" id="PTHR13947">
    <property type="entry name" value="GNAT FAMILY N-ACETYLTRANSFERASE"/>
    <property type="match status" value="1"/>
</dbReference>
<dbReference type="OrthoDB" id="91894at2759"/>
<keyword evidence="4" id="KW-1185">Reference proteome</keyword>
<evidence type="ECO:0000256" key="1">
    <source>
        <dbReference type="ARBA" id="ARBA00022679"/>
    </source>
</evidence>
<dbReference type="InterPro" id="IPR000182">
    <property type="entry name" value="GNAT_dom"/>
</dbReference>
<proteinExistence type="predicted"/>
<reference evidence="3" key="1">
    <citation type="submission" date="2019-03" db="EMBL/GenBank/DDBJ databases">
        <title>Long read genome sequence of the mycoparasitic Pythium oligandrum ATCC 38472 isolated from sugarbeet rhizosphere.</title>
        <authorList>
            <person name="Gaulin E."/>
        </authorList>
    </citation>
    <scope>NUCLEOTIDE SEQUENCE</scope>
    <source>
        <strain evidence="3">ATCC 38472_TT</strain>
    </source>
</reference>
<keyword evidence="1" id="KW-0808">Transferase</keyword>
<name>A0A8K1C9H3_PYTOL</name>
<dbReference type="Pfam" id="PF00583">
    <property type="entry name" value="Acetyltransf_1"/>
    <property type="match status" value="1"/>
</dbReference>
<comment type="caution">
    <text evidence="3">The sequence shown here is derived from an EMBL/GenBank/DDBJ whole genome shotgun (WGS) entry which is preliminary data.</text>
</comment>
<protein>
    <recommendedName>
        <fullName evidence="2">N-acetyltransferase domain-containing protein</fullName>
    </recommendedName>
</protein>